<evidence type="ECO:0000313" key="6">
    <source>
        <dbReference type="EMBL" id="KND37204.1"/>
    </source>
</evidence>
<keyword evidence="3" id="KW-0408">Iron</keyword>
<dbReference type="InterPro" id="IPR036527">
    <property type="entry name" value="SCP2_sterol-bd_dom_sf"/>
</dbReference>
<dbReference type="GO" id="GO:0052693">
    <property type="term" value="F:epoxyqueuosine reductase activity"/>
    <property type="evidence" value="ECO:0007669"/>
    <property type="project" value="TreeGrafter"/>
</dbReference>
<dbReference type="Gene3D" id="3.30.1050.10">
    <property type="entry name" value="SCP2 sterol-binding domain"/>
    <property type="match status" value="1"/>
</dbReference>
<keyword evidence="4" id="KW-0411">Iron-sulfur</keyword>
<dbReference type="RefSeq" id="WP_050370278.1">
    <property type="nucleotide sequence ID" value="NZ_KQ257813.1"/>
</dbReference>
<name>A0A0L0KI20_9ACTN</name>
<feature type="domain" description="4Fe-4S ferredoxin-type" evidence="5">
    <location>
        <begin position="188"/>
        <end position="217"/>
    </location>
</feature>
<dbReference type="PROSITE" id="PS00198">
    <property type="entry name" value="4FE4S_FER_1"/>
    <property type="match status" value="1"/>
</dbReference>
<dbReference type="InterPro" id="IPR017896">
    <property type="entry name" value="4Fe4S_Fe-S-bd"/>
</dbReference>
<dbReference type="Pfam" id="PF00037">
    <property type="entry name" value="Fer4"/>
    <property type="match status" value="1"/>
</dbReference>
<dbReference type="AlphaFoldDB" id="A0A0L0KI20"/>
<dbReference type="GO" id="GO:0008616">
    <property type="term" value="P:tRNA queuosine(34) biosynthetic process"/>
    <property type="evidence" value="ECO:0007669"/>
    <property type="project" value="InterPro"/>
</dbReference>
<accession>A0A0L0KI20</accession>
<sequence>MAGKNRLGDHPTVVKVRQRNDRGVTRPAGPLDAVRLRQLCLDAGADDVGFVEIDRPDIADQRADLEAALPGVRTLISFVTRMNRENIRTPARSVANLEFHHTGDHTNEVGRHVVGELEAMGVRAINPAMGFPMEMDKFPRKTWVVGHKPVAVAAGLGKMGIHRNVIHPQFGNFILLGTILVDSEVSEYDRPIDYNPCLECKLCVTACPTGAIASDGHFNFSACYTHNYREFMGGFGDWAEQVAESRTADDYRSRVSDSESASMWQSLSFGANYKAAYCMSVCPAGEDVIGPWLENRKSHLTQVVRPLVDKEETVYVVPGSDAEQHVAKQFPNKRTKHVAMSLRANSIDGLVEGMPLIFQREQAKDMSATYHFTFTGAESRQITVTIHDRELDITDGHHGDADLKVTADTATWLRFLTKPTVLAWALVRRQIKLQGSPRLLREFGRCFPS</sequence>
<dbReference type="Proteomes" id="UP000037151">
    <property type="component" value="Unassembled WGS sequence"/>
</dbReference>
<dbReference type="PATRIC" id="fig|42234.21.peg.2008"/>
<gene>
    <name evidence="6" type="ORF">IQ63_09745</name>
</gene>
<reference evidence="7" key="1">
    <citation type="submission" date="2014-07" db="EMBL/GenBank/DDBJ databases">
        <title>Genome sequencing of plant-pathogenic Streptomyces species.</title>
        <authorList>
            <person name="Harrison J."/>
            <person name="Sapp M."/>
            <person name="Thwaites R."/>
            <person name="Studholme D.J."/>
        </authorList>
    </citation>
    <scope>NUCLEOTIDE SEQUENCE [LARGE SCALE GENOMIC DNA]</scope>
    <source>
        <strain evidence="7">NCPPB 4445</strain>
    </source>
</reference>
<organism evidence="6 7">
    <name type="scientific">Streptomyces acidiscabies</name>
    <dbReference type="NCBI Taxonomy" id="42234"/>
    <lineage>
        <taxon>Bacteria</taxon>
        <taxon>Bacillati</taxon>
        <taxon>Actinomycetota</taxon>
        <taxon>Actinomycetes</taxon>
        <taxon>Kitasatosporales</taxon>
        <taxon>Streptomycetaceae</taxon>
        <taxon>Streptomyces</taxon>
    </lineage>
</organism>
<evidence type="ECO:0000256" key="2">
    <source>
        <dbReference type="ARBA" id="ARBA00022723"/>
    </source>
</evidence>
<comment type="caution">
    <text evidence="6">The sequence shown here is derived from an EMBL/GenBank/DDBJ whole genome shotgun (WGS) entry which is preliminary data.</text>
</comment>
<dbReference type="InterPro" id="IPR003033">
    <property type="entry name" value="SCP2_sterol-bd_dom"/>
</dbReference>
<dbReference type="InterPro" id="IPR017900">
    <property type="entry name" value="4Fe4S_Fe_S_CS"/>
</dbReference>
<dbReference type="SUPFAM" id="SSF55718">
    <property type="entry name" value="SCP-like"/>
    <property type="match status" value="1"/>
</dbReference>
<keyword evidence="2" id="KW-0479">Metal-binding</keyword>
<dbReference type="Gene3D" id="3.30.70.3270">
    <property type="match status" value="1"/>
</dbReference>
<evidence type="ECO:0000256" key="1">
    <source>
        <dbReference type="ARBA" id="ARBA00022485"/>
    </source>
</evidence>
<dbReference type="PANTHER" id="PTHR30002:SF4">
    <property type="entry name" value="EPOXYQUEUOSINE REDUCTASE"/>
    <property type="match status" value="1"/>
</dbReference>
<protein>
    <submittedName>
        <fullName evidence="6">4Fe-4S ferredoxin</fullName>
    </submittedName>
</protein>
<dbReference type="PROSITE" id="PS51379">
    <property type="entry name" value="4FE4S_FER_2"/>
    <property type="match status" value="1"/>
</dbReference>
<keyword evidence="1" id="KW-0004">4Fe-4S</keyword>
<dbReference type="InterPro" id="IPR004453">
    <property type="entry name" value="QueG"/>
</dbReference>
<dbReference type="GO" id="GO:0051539">
    <property type="term" value="F:4 iron, 4 sulfur cluster binding"/>
    <property type="evidence" value="ECO:0007669"/>
    <property type="project" value="UniProtKB-KW"/>
</dbReference>
<dbReference type="GO" id="GO:0046872">
    <property type="term" value="F:metal ion binding"/>
    <property type="evidence" value="ECO:0007669"/>
    <property type="project" value="UniProtKB-KW"/>
</dbReference>
<dbReference type="PANTHER" id="PTHR30002">
    <property type="entry name" value="EPOXYQUEUOSINE REDUCTASE"/>
    <property type="match status" value="1"/>
</dbReference>
<evidence type="ECO:0000259" key="5">
    <source>
        <dbReference type="PROSITE" id="PS51379"/>
    </source>
</evidence>
<dbReference type="OrthoDB" id="9815745at2"/>
<evidence type="ECO:0000256" key="4">
    <source>
        <dbReference type="ARBA" id="ARBA00023014"/>
    </source>
</evidence>
<proteinExistence type="predicted"/>
<dbReference type="SUPFAM" id="SSF46548">
    <property type="entry name" value="alpha-helical ferredoxin"/>
    <property type="match status" value="1"/>
</dbReference>
<evidence type="ECO:0000313" key="7">
    <source>
        <dbReference type="Proteomes" id="UP000037151"/>
    </source>
</evidence>
<dbReference type="Pfam" id="PF02036">
    <property type="entry name" value="SCP2"/>
    <property type="match status" value="1"/>
</dbReference>
<dbReference type="EMBL" id="JPPY01000068">
    <property type="protein sequence ID" value="KND37204.1"/>
    <property type="molecule type" value="Genomic_DNA"/>
</dbReference>
<evidence type="ECO:0000256" key="3">
    <source>
        <dbReference type="ARBA" id="ARBA00023004"/>
    </source>
</evidence>